<evidence type="ECO:0000259" key="5">
    <source>
        <dbReference type="Pfam" id="PF00890"/>
    </source>
</evidence>
<keyword evidence="7" id="KW-1185">Reference proteome</keyword>
<protein>
    <submittedName>
        <fullName evidence="6">FAD-binding dehydrogenase</fullName>
    </submittedName>
</protein>
<comment type="cofactor">
    <cofactor evidence="1">
        <name>FAD</name>
        <dbReference type="ChEBI" id="CHEBI:57692"/>
    </cofactor>
</comment>
<evidence type="ECO:0000256" key="1">
    <source>
        <dbReference type="ARBA" id="ARBA00001974"/>
    </source>
</evidence>
<dbReference type="EMBL" id="CP004350">
    <property type="protein sequence ID" value="AHI19329.1"/>
    <property type="molecule type" value="Genomic_DNA"/>
</dbReference>
<keyword evidence="2" id="KW-0285">Flavoprotein</keyword>
<accession>A0ABM5PN77</accession>
<keyword evidence="4" id="KW-0560">Oxidoreductase</keyword>
<dbReference type="Proteomes" id="UP000019226">
    <property type="component" value="Chromosome"/>
</dbReference>
<dbReference type="InterPro" id="IPR003953">
    <property type="entry name" value="FAD-dep_OxRdtase_2_FAD-bd"/>
</dbReference>
<reference evidence="7" key="1">
    <citation type="submission" date="2013-02" db="EMBL/GenBank/DDBJ databases">
        <title>The complete genome sequence of Corynebacterium casei LMG S-19264 (=DSM 44701).</title>
        <authorList>
            <person name="Ruckert C."/>
            <person name="Albersmeier A."/>
            <person name="Kalinowski J."/>
        </authorList>
    </citation>
    <scope>NUCLEOTIDE SEQUENCE [LARGE SCALE GENOMIC DNA]</scope>
    <source>
        <strain evidence="7">LMG S-19264</strain>
    </source>
</reference>
<gene>
    <name evidence="6" type="ORF">CCASEI_03745</name>
</gene>
<feature type="domain" description="FAD-dependent oxidoreductase 2 FAD-binding" evidence="5">
    <location>
        <begin position="14"/>
        <end position="78"/>
    </location>
</feature>
<dbReference type="Pfam" id="PF00890">
    <property type="entry name" value="FAD_binding_2"/>
    <property type="match status" value="1"/>
</dbReference>
<dbReference type="PANTHER" id="PTHR43400:SF10">
    <property type="entry name" value="3-OXOSTEROID 1-DEHYDROGENASE"/>
    <property type="match status" value="1"/>
</dbReference>
<name>A0ABM5PN77_9CORY</name>
<evidence type="ECO:0000313" key="7">
    <source>
        <dbReference type="Proteomes" id="UP000019226"/>
    </source>
</evidence>
<organism evidence="6 7">
    <name type="scientific">Corynebacterium casei LMG S-19264</name>
    <dbReference type="NCBI Taxonomy" id="1285583"/>
    <lineage>
        <taxon>Bacteria</taxon>
        <taxon>Bacillati</taxon>
        <taxon>Actinomycetota</taxon>
        <taxon>Actinomycetes</taxon>
        <taxon>Mycobacteriales</taxon>
        <taxon>Corynebacteriaceae</taxon>
        <taxon>Corynebacterium</taxon>
    </lineage>
</organism>
<evidence type="ECO:0000256" key="2">
    <source>
        <dbReference type="ARBA" id="ARBA00022630"/>
    </source>
</evidence>
<dbReference type="Gene3D" id="3.50.50.60">
    <property type="entry name" value="FAD/NAD(P)-binding domain"/>
    <property type="match status" value="1"/>
</dbReference>
<evidence type="ECO:0000313" key="6">
    <source>
        <dbReference type="EMBL" id="AHI19329.1"/>
    </source>
</evidence>
<sequence length="107" mass="10920">MVVTKQLVGETPNAHSENGPFCAVKVHPGSFGTFAGIAANGQGEVLNEQGEAITGLYTAGNDRNSIMGGFYPAGGVNLGPALGFGYIIGRELAGADDYEVTGQESTL</sequence>
<dbReference type="InterPro" id="IPR036188">
    <property type="entry name" value="FAD/NAD-bd_sf"/>
</dbReference>
<dbReference type="InterPro" id="IPR050315">
    <property type="entry name" value="FAD-oxidoreductase_2"/>
</dbReference>
<evidence type="ECO:0000256" key="4">
    <source>
        <dbReference type="ARBA" id="ARBA00023002"/>
    </source>
</evidence>
<proteinExistence type="predicted"/>
<dbReference type="PANTHER" id="PTHR43400">
    <property type="entry name" value="FUMARATE REDUCTASE"/>
    <property type="match status" value="1"/>
</dbReference>
<evidence type="ECO:0000256" key="3">
    <source>
        <dbReference type="ARBA" id="ARBA00022827"/>
    </source>
</evidence>
<keyword evidence="3" id="KW-0274">FAD</keyword>